<reference evidence="1" key="1">
    <citation type="journal article" date="2020" name="Nature">
        <title>Giant virus diversity and host interactions through global metagenomics.</title>
        <authorList>
            <person name="Schulz F."/>
            <person name="Roux S."/>
            <person name="Paez-Espino D."/>
            <person name="Jungbluth S."/>
            <person name="Walsh D.A."/>
            <person name="Denef V.J."/>
            <person name="McMahon K.D."/>
            <person name="Konstantinidis K.T."/>
            <person name="Eloe-Fadrosh E.A."/>
            <person name="Kyrpides N.C."/>
            <person name="Woyke T."/>
        </authorList>
    </citation>
    <scope>NUCLEOTIDE SEQUENCE</scope>
    <source>
        <strain evidence="1">GVMAG-M-3300009182-78</strain>
    </source>
</reference>
<name>A0A6C0B1D7_9ZZZZ</name>
<evidence type="ECO:0000313" key="1">
    <source>
        <dbReference type="EMBL" id="QHS85614.1"/>
    </source>
</evidence>
<protein>
    <submittedName>
        <fullName evidence="1">Uncharacterized protein</fullName>
    </submittedName>
</protein>
<dbReference type="EMBL" id="MN739045">
    <property type="protein sequence ID" value="QHS85614.1"/>
    <property type="molecule type" value="Genomic_DNA"/>
</dbReference>
<dbReference type="AlphaFoldDB" id="A0A6C0B1D7"/>
<accession>A0A6C0B1D7</accession>
<organism evidence="1">
    <name type="scientific">viral metagenome</name>
    <dbReference type="NCBI Taxonomy" id="1070528"/>
    <lineage>
        <taxon>unclassified sequences</taxon>
        <taxon>metagenomes</taxon>
        <taxon>organismal metagenomes</taxon>
    </lineage>
</organism>
<sequence length="277" mass="33011">MITLQTTQLYLLNDVNNYKKKLESSLGILADKYMILLTEYINFILEHIYSSVNHEFNIFIIKRGIDTVTHVFTLLLFYSKNIEFTYYHSQKAFYFYVEFISQISNDQNIYLRLNSRDAILFVYKKTIFDIHVDIQKFSNKLCDEDTEILHMLDSVISICKHTIYFFLENMDIDINVSEKITNMKVQLETICSKLLKYTFTCNEYNVIDTFISCISHKKITVTKYYEIINLFIQKYSKIKPEIVNHITVSKIQRKCGNSDFEDILYESSDNFIRWIVK</sequence>
<proteinExistence type="predicted"/>